<comment type="caution">
    <text evidence="2">The sequence shown here is derived from an EMBL/GenBank/DDBJ whole genome shotgun (WGS) entry which is preliminary data.</text>
</comment>
<proteinExistence type="predicted"/>
<feature type="compositionally biased region" description="Polar residues" evidence="1">
    <location>
        <begin position="25"/>
        <end position="38"/>
    </location>
</feature>
<evidence type="ECO:0000313" key="3">
    <source>
        <dbReference type="Proteomes" id="UP001211907"/>
    </source>
</evidence>
<gene>
    <name evidence="2" type="ORF">HK100_011729</name>
</gene>
<dbReference type="Proteomes" id="UP001211907">
    <property type="component" value="Unassembled WGS sequence"/>
</dbReference>
<reference evidence="2" key="1">
    <citation type="submission" date="2020-05" db="EMBL/GenBank/DDBJ databases">
        <title>Phylogenomic resolution of chytrid fungi.</title>
        <authorList>
            <person name="Stajich J.E."/>
            <person name="Amses K."/>
            <person name="Simmons R."/>
            <person name="Seto K."/>
            <person name="Myers J."/>
            <person name="Bonds A."/>
            <person name="Quandt C.A."/>
            <person name="Barry K."/>
            <person name="Liu P."/>
            <person name="Grigoriev I."/>
            <person name="Longcore J.E."/>
            <person name="James T.Y."/>
        </authorList>
    </citation>
    <scope>NUCLEOTIDE SEQUENCE</scope>
    <source>
        <strain evidence="2">JEL0513</strain>
    </source>
</reference>
<protein>
    <submittedName>
        <fullName evidence="2">Uncharacterized protein</fullName>
    </submittedName>
</protein>
<organism evidence="2 3">
    <name type="scientific">Physocladia obscura</name>
    <dbReference type="NCBI Taxonomy" id="109957"/>
    <lineage>
        <taxon>Eukaryota</taxon>
        <taxon>Fungi</taxon>
        <taxon>Fungi incertae sedis</taxon>
        <taxon>Chytridiomycota</taxon>
        <taxon>Chytridiomycota incertae sedis</taxon>
        <taxon>Chytridiomycetes</taxon>
        <taxon>Chytridiales</taxon>
        <taxon>Chytriomycetaceae</taxon>
        <taxon>Physocladia</taxon>
    </lineage>
</organism>
<sequence>MEVMGKVLRDFRNAQTAGTIRMESDTPQTSPVQTNSSMPKLKRSRVFGASPTNNRLASSPLPSQSIAAAESLGNVPRRQSSIDSLMIPRHAPVTLANKRASQRIEQIMSIVSDNPVVTPLFEDSPAPSYSSHYRHHSRSGSSSRINSRTDAVSPSTRVTFADVAQILEDDDSDVENAAGYSRENPHLEPPAARVPGILDAPFVSGAIPKGDEQRLLLGDAAAVPSQGFDENSDSSRFNTVVASSRSDDATGEDLQNYTYIHPALVGRLPVAWLDLQGGQQPDSLVEARREQVGKQRMLVRRIIGMQRAGVEGRNNGGGVDELLEDRANVHGGNVRQGGSFFGFWPLIDGVMGWANMS</sequence>
<keyword evidence="3" id="KW-1185">Reference proteome</keyword>
<feature type="region of interest" description="Disordered" evidence="1">
    <location>
        <begin position="122"/>
        <end position="154"/>
    </location>
</feature>
<dbReference type="EMBL" id="JADGJH010000761">
    <property type="protein sequence ID" value="KAJ3123092.1"/>
    <property type="molecule type" value="Genomic_DNA"/>
</dbReference>
<feature type="region of interest" description="Disordered" evidence="1">
    <location>
        <begin position="20"/>
        <end position="40"/>
    </location>
</feature>
<evidence type="ECO:0000256" key="1">
    <source>
        <dbReference type="SAM" id="MobiDB-lite"/>
    </source>
</evidence>
<feature type="compositionally biased region" description="Polar residues" evidence="1">
    <location>
        <begin position="145"/>
        <end position="154"/>
    </location>
</feature>
<accession>A0AAD5XD17</accession>
<dbReference type="AlphaFoldDB" id="A0AAD5XD17"/>
<evidence type="ECO:0000313" key="2">
    <source>
        <dbReference type="EMBL" id="KAJ3123092.1"/>
    </source>
</evidence>
<name>A0AAD5XD17_9FUNG</name>